<evidence type="ECO:0000313" key="10">
    <source>
        <dbReference type="Proteomes" id="UP000320653"/>
    </source>
</evidence>
<evidence type="ECO:0000256" key="8">
    <source>
        <dbReference type="SAM" id="Phobius"/>
    </source>
</evidence>
<dbReference type="FunFam" id="1.20.1640.10:FF:000001">
    <property type="entry name" value="Efflux pump membrane transporter"/>
    <property type="match status" value="1"/>
</dbReference>
<keyword evidence="3" id="KW-1003">Cell membrane</keyword>
<dbReference type="GO" id="GO:0005886">
    <property type="term" value="C:plasma membrane"/>
    <property type="evidence" value="ECO:0007669"/>
    <property type="project" value="UniProtKB-SubCell"/>
</dbReference>
<feature type="transmembrane region" description="Helical" evidence="8">
    <location>
        <begin position="528"/>
        <end position="546"/>
    </location>
</feature>
<dbReference type="SUPFAM" id="SSF82693">
    <property type="entry name" value="Multidrug efflux transporter AcrB pore domain, PN1, PN2, PC1 and PC2 subdomains"/>
    <property type="match status" value="3"/>
</dbReference>
<dbReference type="Proteomes" id="UP000320653">
    <property type="component" value="Unassembled WGS sequence"/>
</dbReference>
<sequence>MSISELFIRRRVGTCLLAIGVILLGAVSYTLLPVASLPQVDFPTIQVSATLTGANAETMATSVATPLENQLSTVSGISQMTSTSSAGRVGITIQFDLNVDINTAAQDVQSALTAANGQLPKDMTTAPTFHKVNPAAQTVLTLALTSPRLPLTELDHYAEDIIAQQVSQLSGVGLVDYHGPARPSIRIRLDPDKVAARGLTMEDIRTAIGKQTVNQPKGQLAGNGRTTIIDSTDQIMDIPAYKSMVVAYKNGAPIRVQDLGTVISGPQDNNQAAWLGDTRSVMLDVHSMPGTNILATIQAVKDKLPQLQAMLPADATLTVFGDKTQMITASVADVKMTMMLTIGLVIVVIFAFLRNFWATVIPAITIPLSLVGTFGVMYLMGYSLDNLSLMGLTIAVGFVVDDAIVVIENIVRHMENGKPKLQAAIEGSREVTFTIISMTISLIAVFIPILLMGGMVGRLFREFAVTVSVAIIISGLVSLSVTPMMCAWLISHEHDKPHGRLYRWSEAFFMACTNGYGRMLDVVLKFRLLTLAVAIATLVGTGWLFVNIPKGFIPETDSGYITGQAQAATDISFADMSKNMIAIGRIVEADPAVNTVGYWINPSPSASVGQIQITLKPLEERDPATVVLARLKKAMSGLQGLTIGLRVPQDIQVGGRSSASQYQYTLQDPDSAELAKWVGVMQKALKGLPQVQDVISDSQKAATSVTLDIDRATASRLGVSVTDIDNTLYDAFGQRQVATLYTQVSQYHVVMEVDPRFALTQDALSRLYVKSSTNADTLVPLSILGTLKTGVLPVSINHQGSMPATTLSFNLKPGYALGDAVTAIHTAEVQAGMPITVIGSFQGTAQAFQDSLKSEPYLIFAAVVAVYIVLGVLYESTIHPFTIITTLPSAGLGALVALYLAGQDLSIMGMIGIILLIGIVKKNAIMMIDFALEAERNDGLSHRDAIRQACILRFRPIMMTTLAALFGALPLALGHGAGSELRVPLGIAIVGGLIVSQVLTLFTTPVIYLMMSRFTKPRHAEKGAGAPIVAAHAAQH</sequence>
<comment type="subcellular location">
    <subcellularLocation>
        <location evidence="1">Cell inner membrane</location>
        <topology evidence="1">Multi-pass membrane protein</topology>
    </subcellularLocation>
</comment>
<accession>A0A561R8W6</accession>
<dbReference type="AlphaFoldDB" id="A0A561R8W6"/>
<evidence type="ECO:0000256" key="1">
    <source>
        <dbReference type="ARBA" id="ARBA00004429"/>
    </source>
</evidence>
<dbReference type="Gene3D" id="1.20.1640.10">
    <property type="entry name" value="Multidrug efflux transporter AcrB transmembrane domain"/>
    <property type="match status" value="2"/>
</dbReference>
<evidence type="ECO:0000256" key="5">
    <source>
        <dbReference type="ARBA" id="ARBA00022692"/>
    </source>
</evidence>
<feature type="transmembrane region" description="Helical" evidence="8">
    <location>
        <begin position="336"/>
        <end position="353"/>
    </location>
</feature>
<keyword evidence="4" id="KW-0997">Cell inner membrane</keyword>
<feature type="transmembrane region" description="Helical" evidence="8">
    <location>
        <begin position="360"/>
        <end position="381"/>
    </location>
</feature>
<dbReference type="RefSeq" id="WP_145632857.1">
    <property type="nucleotide sequence ID" value="NZ_VIWP01000001.1"/>
</dbReference>
<keyword evidence="2" id="KW-0813">Transport</keyword>
<feature type="transmembrane region" description="Helical" evidence="8">
    <location>
        <begin position="952"/>
        <end position="973"/>
    </location>
</feature>
<keyword evidence="5 8" id="KW-0812">Transmembrane</keyword>
<evidence type="ECO:0000256" key="6">
    <source>
        <dbReference type="ARBA" id="ARBA00022989"/>
    </source>
</evidence>
<protein>
    <submittedName>
        <fullName evidence="9">Multidrug efflux pump</fullName>
    </submittedName>
</protein>
<dbReference type="InterPro" id="IPR001036">
    <property type="entry name" value="Acrflvin-R"/>
</dbReference>
<dbReference type="Gene3D" id="3.30.70.1430">
    <property type="entry name" value="Multidrug efflux transporter AcrB pore domain"/>
    <property type="match status" value="2"/>
</dbReference>
<evidence type="ECO:0000256" key="3">
    <source>
        <dbReference type="ARBA" id="ARBA00022475"/>
    </source>
</evidence>
<feature type="transmembrane region" description="Helical" evidence="8">
    <location>
        <begin position="857"/>
        <end position="874"/>
    </location>
</feature>
<evidence type="ECO:0000256" key="4">
    <source>
        <dbReference type="ARBA" id="ARBA00022519"/>
    </source>
</evidence>
<comment type="caution">
    <text evidence="9">The sequence shown here is derived from an EMBL/GenBank/DDBJ whole genome shotgun (WGS) entry which is preliminary data.</text>
</comment>
<feature type="transmembrane region" description="Helical" evidence="8">
    <location>
        <begin position="907"/>
        <end position="932"/>
    </location>
</feature>
<feature type="transmembrane region" description="Helical" evidence="8">
    <location>
        <begin position="881"/>
        <end position="901"/>
    </location>
</feature>
<keyword evidence="6 8" id="KW-1133">Transmembrane helix</keyword>
<dbReference type="PRINTS" id="PR00702">
    <property type="entry name" value="ACRIFLAVINRP"/>
</dbReference>
<dbReference type="PANTHER" id="PTHR32063:SF21">
    <property type="entry name" value="MULTIDRUG RESISTANCE PROTEIN MDTB"/>
    <property type="match status" value="1"/>
</dbReference>
<dbReference type="SUPFAM" id="SSF82714">
    <property type="entry name" value="Multidrug efflux transporter AcrB TolC docking domain, DN and DC subdomains"/>
    <property type="match status" value="2"/>
</dbReference>
<name>A0A561R8W6_9HYPH</name>
<dbReference type="EMBL" id="VIWP01000001">
    <property type="protein sequence ID" value="TWF59027.1"/>
    <property type="molecule type" value="Genomic_DNA"/>
</dbReference>
<dbReference type="Gene3D" id="3.30.70.1440">
    <property type="entry name" value="Multidrug efflux transporter AcrB pore domain"/>
    <property type="match status" value="1"/>
</dbReference>
<proteinExistence type="predicted"/>
<dbReference type="SUPFAM" id="SSF82866">
    <property type="entry name" value="Multidrug efflux transporter AcrB transmembrane domain"/>
    <property type="match status" value="2"/>
</dbReference>
<feature type="transmembrane region" description="Helical" evidence="8">
    <location>
        <begin position="431"/>
        <end position="451"/>
    </location>
</feature>
<dbReference type="Gene3D" id="3.30.70.1320">
    <property type="entry name" value="Multidrug efflux transporter AcrB pore domain like"/>
    <property type="match status" value="1"/>
</dbReference>
<dbReference type="Gene3D" id="3.30.2090.10">
    <property type="entry name" value="Multidrug efflux transporter AcrB TolC docking domain, DN and DC subdomains"/>
    <property type="match status" value="2"/>
</dbReference>
<feature type="transmembrane region" description="Helical" evidence="8">
    <location>
        <begin position="387"/>
        <end position="411"/>
    </location>
</feature>
<dbReference type="OrthoDB" id="9807350at2"/>
<dbReference type="GO" id="GO:0042910">
    <property type="term" value="F:xenobiotic transmembrane transporter activity"/>
    <property type="evidence" value="ECO:0007669"/>
    <property type="project" value="TreeGrafter"/>
</dbReference>
<dbReference type="Pfam" id="PF00873">
    <property type="entry name" value="ACR_tran"/>
    <property type="match status" value="1"/>
</dbReference>
<keyword evidence="10" id="KW-1185">Reference proteome</keyword>
<feature type="transmembrane region" description="Helical" evidence="8">
    <location>
        <begin position="12"/>
        <end position="32"/>
    </location>
</feature>
<evidence type="ECO:0000313" key="9">
    <source>
        <dbReference type="EMBL" id="TWF59027.1"/>
    </source>
</evidence>
<gene>
    <name evidence="9" type="ORF">FHW37_101831</name>
</gene>
<reference evidence="9 10" key="1">
    <citation type="submission" date="2019-06" db="EMBL/GenBank/DDBJ databases">
        <title>Sorghum-associated microbial communities from plants grown in Nebraska, USA.</title>
        <authorList>
            <person name="Schachtman D."/>
        </authorList>
    </citation>
    <scope>NUCLEOTIDE SEQUENCE [LARGE SCALE GENOMIC DNA]</scope>
    <source>
        <strain evidence="9 10">1225</strain>
    </source>
</reference>
<organism evidence="9 10">
    <name type="scientific">Neorhizobium alkalisoli</name>
    <dbReference type="NCBI Taxonomy" id="528178"/>
    <lineage>
        <taxon>Bacteria</taxon>
        <taxon>Pseudomonadati</taxon>
        <taxon>Pseudomonadota</taxon>
        <taxon>Alphaproteobacteria</taxon>
        <taxon>Hyphomicrobiales</taxon>
        <taxon>Rhizobiaceae</taxon>
        <taxon>Rhizobium/Agrobacterium group</taxon>
        <taxon>Neorhizobium</taxon>
    </lineage>
</organism>
<evidence type="ECO:0000256" key="7">
    <source>
        <dbReference type="ARBA" id="ARBA00023136"/>
    </source>
</evidence>
<keyword evidence="7 8" id="KW-0472">Membrane</keyword>
<dbReference type="InterPro" id="IPR027463">
    <property type="entry name" value="AcrB_DN_DC_subdom"/>
</dbReference>
<dbReference type="FunFam" id="3.30.70.1430:FF:000001">
    <property type="entry name" value="Efflux pump membrane transporter"/>
    <property type="match status" value="1"/>
</dbReference>
<feature type="transmembrane region" description="Helical" evidence="8">
    <location>
        <begin position="985"/>
        <end position="1009"/>
    </location>
</feature>
<dbReference type="PANTHER" id="PTHR32063">
    <property type="match status" value="1"/>
</dbReference>
<evidence type="ECO:0000256" key="2">
    <source>
        <dbReference type="ARBA" id="ARBA00022448"/>
    </source>
</evidence>
<feature type="transmembrane region" description="Helical" evidence="8">
    <location>
        <begin position="463"/>
        <end position="490"/>
    </location>
</feature>